<gene>
    <name evidence="1" type="ORF">LCGC14_1964930</name>
</gene>
<organism evidence="1">
    <name type="scientific">marine sediment metagenome</name>
    <dbReference type="NCBI Taxonomy" id="412755"/>
    <lineage>
        <taxon>unclassified sequences</taxon>
        <taxon>metagenomes</taxon>
        <taxon>ecological metagenomes</taxon>
    </lineage>
</organism>
<evidence type="ECO:0008006" key="2">
    <source>
        <dbReference type="Google" id="ProtNLM"/>
    </source>
</evidence>
<dbReference type="InterPro" id="IPR036465">
    <property type="entry name" value="vWFA_dom_sf"/>
</dbReference>
<dbReference type="EMBL" id="LAZR01021701">
    <property type="protein sequence ID" value="KKL84420.1"/>
    <property type="molecule type" value="Genomic_DNA"/>
</dbReference>
<proteinExistence type="predicted"/>
<dbReference type="AlphaFoldDB" id="A0A0F9HRW9"/>
<dbReference type="SUPFAM" id="SSF53300">
    <property type="entry name" value="vWA-like"/>
    <property type="match status" value="1"/>
</dbReference>
<comment type="caution">
    <text evidence="1">The sequence shown here is derived from an EMBL/GenBank/DDBJ whole genome shotgun (WGS) entry which is preliminary data.</text>
</comment>
<name>A0A0F9HRW9_9ZZZZ</name>
<protein>
    <recommendedName>
        <fullName evidence="2">VWFA domain-containing protein</fullName>
    </recommendedName>
</protein>
<dbReference type="Gene3D" id="3.40.50.410">
    <property type="entry name" value="von Willebrand factor, type A domain"/>
    <property type="match status" value="1"/>
</dbReference>
<accession>A0A0F9HRW9</accession>
<reference evidence="1" key="1">
    <citation type="journal article" date="2015" name="Nature">
        <title>Complex archaea that bridge the gap between prokaryotes and eukaryotes.</title>
        <authorList>
            <person name="Spang A."/>
            <person name="Saw J.H."/>
            <person name="Jorgensen S.L."/>
            <person name="Zaremba-Niedzwiedzka K."/>
            <person name="Martijn J."/>
            <person name="Lind A.E."/>
            <person name="van Eijk R."/>
            <person name="Schleper C."/>
            <person name="Guy L."/>
            <person name="Ettema T.J."/>
        </authorList>
    </citation>
    <scope>NUCLEOTIDE SEQUENCE</scope>
</reference>
<sequence>MRKAKKQMNIVFLLDMTGSMFAIRDDTIGGFNSFLEEQQKSENEINFWMTLFNSAKIDKRYVKENINNVKSLNVQTYVPTNSTPLWDAIGNTMQEFSDEKDVMFIVLTDGEENSSTEFNSDTVNKMVEEKEKKFNWKFLYLGADIKDFANATKIGLKNVFTVNKNNMIQTFTSLNRSVNHYVSTGKIKYK</sequence>
<evidence type="ECO:0000313" key="1">
    <source>
        <dbReference type="EMBL" id="KKL84420.1"/>
    </source>
</evidence>